<feature type="coiled-coil region" evidence="1">
    <location>
        <begin position="197"/>
        <end position="231"/>
    </location>
</feature>
<feature type="coiled-coil region" evidence="1">
    <location>
        <begin position="3062"/>
        <end position="3220"/>
    </location>
</feature>
<dbReference type="PANTHER" id="PTHR18887:SF2">
    <property type="entry name" value="GOLGIN SUBFAMILY B MEMBER 1"/>
    <property type="match status" value="1"/>
</dbReference>
<evidence type="ECO:0000256" key="3">
    <source>
        <dbReference type="SAM" id="Phobius"/>
    </source>
</evidence>
<feature type="coiled-coil region" evidence="1">
    <location>
        <begin position="1588"/>
        <end position="1682"/>
    </location>
</feature>
<dbReference type="GO" id="GO:0016020">
    <property type="term" value="C:membrane"/>
    <property type="evidence" value="ECO:0007669"/>
    <property type="project" value="TreeGrafter"/>
</dbReference>
<gene>
    <name evidence="4" type="ORF">NDU88_002844</name>
</gene>
<evidence type="ECO:0000256" key="2">
    <source>
        <dbReference type="SAM" id="MobiDB-lite"/>
    </source>
</evidence>
<keyword evidence="3" id="KW-0812">Transmembrane</keyword>
<evidence type="ECO:0000256" key="1">
    <source>
        <dbReference type="SAM" id="Coils"/>
    </source>
</evidence>
<proteinExistence type="predicted"/>
<dbReference type="GO" id="GO:0005801">
    <property type="term" value="C:cis-Golgi network"/>
    <property type="evidence" value="ECO:0007669"/>
    <property type="project" value="TreeGrafter"/>
</dbReference>
<dbReference type="PANTHER" id="PTHR18887">
    <property type="entry name" value="GOLGI-ASSOCIATED PROTEIN GCP360-RELATED"/>
    <property type="match status" value="1"/>
</dbReference>
<feature type="region of interest" description="Disordered" evidence="2">
    <location>
        <begin position="3306"/>
        <end position="3327"/>
    </location>
</feature>
<dbReference type="EMBL" id="JANPWB010000008">
    <property type="protein sequence ID" value="KAJ1162376.1"/>
    <property type="molecule type" value="Genomic_DNA"/>
</dbReference>
<keyword evidence="5" id="KW-1185">Reference proteome</keyword>
<dbReference type="SUPFAM" id="SSF90257">
    <property type="entry name" value="Myosin rod fragments"/>
    <property type="match status" value="1"/>
</dbReference>
<feature type="region of interest" description="Disordered" evidence="2">
    <location>
        <begin position="52"/>
        <end position="79"/>
    </location>
</feature>
<feature type="coiled-coil region" evidence="1">
    <location>
        <begin position="1733"/>
        <end position="2183"/>
    </location>
</feature>
<keyword evidence="3" id="KW-1133">Transmembrane helix</keyword>
<evidence type="ECO:0000313" key="4">
    <source>
        <dbReference type="EMBL" id="KAJ1162376.1"/>
    </source>
</evidence>
<accession>A0AAV7SC48</accession>
<name>A0AAV7SC48_PLEWA</name>
<feature type="coiled-coil region" evidence="1">
    <location>
        <begin position="3575"/>
        <end position="3623"/>
    </location>
</feature>
<keyword evidence="3" id="KW-0472">Membrane</keyword>
<dbReference type="GO" id="GO:0005793">
    <property type="term" value="C:endoplasmic reticulum-Golgi intermediate compartment"/>
    <property type="evidence" value="ECO:0007669"/>
    <property type="project" value="TreeGrafter"/>
</dbReference>
<feature type="coiled-coil region" evidence="1">
    <location>
        <begin position="992"/>
        <end position="1044"/>
    </location>
</feature>
<feature type="coiled-coil region" evidence="1">
    <location>
        <begin position="862"/>
        <end position="889"/>
    </location>
</feature>
<feature type="coiled-coil region" evidence="1">
    <location>
        <begin position="1407"/>
        <end position="1455"/>
    </location>
</feature>
<keyword evidence="1" id="KW-0175">Coiled coil</keyword>
<reference evidence="4" key="1">
    <citation type="journal article" date="2022" name="bioRxiv">
        <title>Sequencing and chromosome-scale assembly of the giantPleurodeles waltlgenome.</title>
        <authorList>
            <person name="Brown T."/>
            <person name="Elewa A."/>
            <person name="Iarovenko S."/>
            <person name="Subramanian E."/>
            <person name="Araus A.J."/>
            <person name="Petzold A."/>
            <person name="Susuki M."/>
            <person name="Suzuki K.-i.T."/>
            <person name="Hayashi T."/>
            <person name="Toyoda A."/>
            <person name="Oliveira C."/>
            <person name="Osipova E."/>
            <person name="Leigh N.D."/>
            <person name="Simon A."/>
            <person name="Yun M.H."/>
        </authorList>
    </citation>
    <scope>NUCLEOTIDE SEQUENCE</scope>
    <source>
        <strain evidence="4">20211129_DDA</strain>
        <tissue evidence="4">Liver</tissue>
    </source>
</reference>
<feature type="coiled-coil region" evidence="1">
    <location>
        <begin position="579"/>
        <end position="627"/>
    </location>
</feature>
<dbReference type="Gene3D" id="1.10.287.1490">
    <property type="match status" value="1"/>
</dbReference>
<feature type="coiled-coil region" evidence="1">
    <location>
        <begin position="2629"/>
        <end position="2811"/>
    </location>
</feature>
<dbReference type="Proteomes" id="UP001066276">
    <property type="component" value="Chromosome 4_2"/>
</dbReference>
<dbReference type="InterPro" id="IPR026202">
    <property type="entry name" value="GOLGB1"/>
</dbReference>
<feature type="coiled-coil region" evidence="1">
    <location>
        <begin position="1295"/>
        <end position="1372"/>
    </location>
</feature>
<feature type="coiled-coil region" evidence="1">
    <location>
        <begin position="2262"/>
        <end position="2511"/>
    </location>
</feature>
<feature type="coiled-coil region" evidence="1">
    <location>
        <begin position="684"/>
        <end position="711"/>
    </location>
</feature>
<feature type="transmembrane region" description="Helical" evidence="3">
    <location>
        <begin position="3692"/>
        <end position="3710"/>
    </location>
</feature>
<feature type="coiled-coil region" evidence="1">
    <location>
        <begin position="1075"/>
        <end position="1260"/>
    </location>
</feature>
<feature type="coiled-coil region" evidence="1">
    <location>
        <begin position="2537"/>
        <end position="2600"/>
    </location>
</feature>
<comment type="caution">
    <text evidence="4">The sequence shown here is derived from an EMBL/GenBank/DDBJ whole genome shotgun (WGS) entry which is preliminary data.</text>
</comment>
<feature type="coiled-coil region" evidence="1">
    <location>
        <begin position="265"/>
        <end position="468"/>
    </location>
</feature>
<feature type="coiled-coil region" evidence="1">
    <location>
        <begin position="2845"/>
        <end position="3038"/>
    </location>
</feature>
<sequence>MWPRGGASLSEEKQFLLSRWRNRELVHAHGTCLQETEMLSRLSGLANTVLHELSGDGDDGDPEASAAGHDSGPGQGVMEDAPEDVLERLAQTEQLVVHLKTLIRDKDSQLQQKDVKLKEERDLADVKLAKLKLQAKAKVASLNKQIEDLKKSSPVPLAVESSKHTIPVSAAESQELSNGQNVGEVQGLDLDAMRLRLLEQDKTVQTLQETIHDLQEQLKSARDLENKQAEQLLSMQEVISLKDVRLQELVQHHGDELRELTTQSETRLQELLQQHEETLKQLAERSDAGADIQQTLRTLQRKHEEQEEALLGRTRVVEMLQQELQNADQQKQILSQQFRAMEAELTSLKSELDSEKQASKATAERMEVEEAAKETVISSLQGELQSLSLELQQMKGAQAEQDLLGSSKDEEHRKEVQNLTEALEQARQHCIKLELKSSSTDKKHEEEVHSLMEALEQSRRSHEELQLRGDPTEEAHTSEMLSIMNTLEKTKKDFEELELLGRSKDEMHRVELQRLMDDLEHARRSHTELEFDKNRWEETATQKMTELSEQSEIANFETSNGSSMKVEHQEGREEGDTMINHLLSRREELRAACDALEARKEELVQEVDRQTVQCDDLKQKINNMQETLSSSYSNIEVPSLPVMTTEHTIKNFRNKIVAECHDVQSEEVCDIVLTKTDELRSRELSILMMDMNDAQEEVSRLKTELPKIAENVSMADTPDIQVLEGESLAEKEIGQASYMQTEESITSVVHMEALGHVSHQEVQTSRSVQHLDSIMYTSCESGESLEIVPETIAMEQSFSKSLVQDLQKLQLEILHLQKAEDAYKRELEERDAKIYQLNQLVIENKEKTERKDIMVHVGMDLEEDASSKLVGLREQLQRLEWNLADAEKERLSDYESSTMQHSLLGEQINSLGNESKSKDMKIEALQKLLDQVQLQLCDQIALVKELTSQLQAKEEEVTICQEHLKERLNTLEELSLQLSLKDVKLAESEQLLLQNARDIDSLREALSEKEQQAVEISCSMSEKMVMLNEEKFSLMNDLKALKKQFESLDSREEATHELVKKEDESGGLSHKSSEYFELEKAVAILQKEKEERECQLACLNHENMQLQKQRDELQLQLQATHTNWLQEKGRLEMEALKGQVKSLEEKDPQQQTFRMQSLEKEVEELQVQLQTNKNELLPETEMKDRLLSEREGLQAQLATVQNDQFLQQSEIEKILQREREEFRFQMEDLTNKNLQQKEQLASLQVENRDLLTQLETLRNEQIVHQGEDFEKQPEQKLQHQFETFRDDHLQQSVNMDGMLEENQKLLNQLNTLQDKYIVEGDEMKEHLKKKNEEFSVQLQVLKNDSLQQNRILDSLRQENAELVCQLEKLSKENLQKDEVIVVGDMKDKALHHLETTENEHAKLLKVKDDLNVHLEEQKKDNERMKRKLQAALINRKELMRKIDSLENEIVLLGGQARKDNLINASTGEADDICKLNVEDQELSEGQSMGGVLKQQLSEKELELQNIKTDLADRVANEEKLQALIEKVTLDLQDKIRIIEILKVEMLENQSVNQKMIGVPAHPFTSDAAAVTDHTNISIASDSTQELPVLLLEGKISSLEQEKEQLQKKVQETLASRKDTIKKAQEKDRHHREQLKQQKEEYNVLQERFDEQNQQNVTIHEQLQELKKEVEEYRRKQSQENTVAVLPVSCEQSVPAQINLQDSLWGQEWVEFTSSEVEDTLKRTDVFQDEGLSVDQYKLQIEELKAQKAELETQMDCMENELSQNTKEIQLFQDQIVQLMSDLESSKLSYNEALNTVTCLKLELEKSQAEMIKFEELKNLQPQIEKIESLLRLRNEEKELLNQQLREKSDDHLSLQNTVQEKEDLIKALQAQMEKETKDHEEKSKRFQTEVLEVQQKQEEEAEENKSKQQIHRKLQAALISRKEALKESKSLKEKLASATNTISDLTNKLTVMGNDITNLISEKGNLLQESAKFQEERDKLITQVDQALRENQNLASSCESLKLALEGITQEKESLEKEMVVLRTSLIAENSSWQEKHRELQKEYETLLQSYENVSNETERIQRVLETVRQEKQELFSRMKSTEIQKKEVDKQLEEAEREMESMKEKMRKFAKSKQQKILELEEENEKLRTELLPSHSKKEFYDASVGENGDLKEELGRLQSEREVLASQLKAANAENVSLAKEINYLRVKLQSEETGIKEVPEAGDSVQDVSVQTDTAVPITLVSQEPIEERVNRESCSESSLTFLAQEQLKHEEGSSNDEINTYIQQVSQLQCQVSDLEKIKNTLEEELSLVKADFELLTRETNGLKSQVAAKSNEVNVLHETISELEVKNRETREELDKITKLKDTLEAEKDDLEERLMNQLAELNGSIGNYQQDATDFQSKSDSLELKLHGFQVRISELEEEKRQLEREKREVESQMQNEFVEKLKAVQTGERGRKTHAKELQELLREKQLEVKHLQKDCIRYQEKISSLERTVKAFEFVQSESLKEQAAAKERLAKVMEECKKAKTELTSFKILLDDTQSETARVLAESLKLKEDLQASKDTATLELKKKDEELEWRIEQERDKFTKETKNMQEKLDALQREKNHMEVTLLDLQKSLDKKTQDSKELQSCLNENLAKLAAFTRSMSSLQDDRDRVIDESKKWEKKITSAIQKKEEEIQVKDKACQVLKDQVKQMSILVEELQIKVSRSEHDLQSWESRLQIKEENHRSELESLQLEKKELVTQLEGSQKLHKDCQHELSKLDEEVKMVKGQLTTLDNSFRECDSIKEELEAVVKKLESEIQNYKFSCEQLQADLQASKELTNKLHAEIESKEQSIIGLLAAKEEAVLAATTELVEQHSTEVKGLKGKLIVAAEEKENLETEKIKLEKRLGALAEKMKTIKDQGREHKARLDSFTKSMSSLQDDRDRVLEEYKQLEGRHLAAIFDKDQLIQEAARENNELKEEIRGLYSGMDDLNSENAKIAAQLVRYREDLNQVITLKDSQQKQLVKAQLEQIHCLEEEKSILERQLRDSVIKTEQLNQVVNDVQEQKQKVASEAETLTLCVSQLNSELAALKGGGPLFELEVELQNKDRDLEGLSAKLLVLQDRIKELEDNILRSESGAEKNIAQMEDKHEKELKSLQHEAGIMRNETETAEVRVAELAKDLMEMEQRYLSVFEENEDLKAQAVAFGKSMSSLQDSRDEAEEQLEDMKKKYSSDLEIQEVLVQDLQKELTKLRGEQGLLLMERDSLSFELTSLKSNTIEHDLLSQVEQLKQQLISKDEEVARLSSELDSYSTQLKSFSKAMGSLQDERDRLLNELDRQRKVEEGNQQSAAGASPAQVQSMKNALSSLQNDRDRLLKELKNLQQQYLRIGEETGDIAQLRAQLQASQQQLDVHLSLQEQLKQESTVHQQELMQLREERMNYESQNERLKKHYLATLADKDQQLTDLQRLLQELKLQSSKSKVTEEQYQNQTLPEHGSEILKGDLKNIEEETAHLQSQLGDSLKQLHQKELRIQQLNSKLSQIFEEKKSLSSQLRGSSQNVRESQQRYNEVLKHCAVLEGQLRELQSQLKESGYPMTDSAPGAPQEKNEPTAETYSMEIKELTLRLSEAQQHQISSEHELQRLEKLLSEERDQRLAAEEALFTSEEHVRRLETSHWAPTAQDHSFDVSSSHEHSLLIEPLDSTFSKTRGNSRLRRLLQYLFYSRTRTPLLVTLYLLTVHILLVLCFTRRL</sequence>
<feature type="compositionally biased region" description="Polar residues" evidence="2">
    <location>
        <begin position="3309"/>
        <end position="3327"/>
    </location>
</feature>
<evidence type="ECO:0000313" key="5">
    <source>
        <dbReference type="Proteomes" id="UP001066276"/>
    </source>
</evidence>
<feature type="coiled-coil region" evidence="1">
    <location>
        <begin position="799"/>
        <end position="826"/>
    </location>
</feature>
<organism evidence="4 5">
    <name type="scientific">Pleurodeles waltl</name>
    <name type="common">Iberian ribbed newt</name>
    <dbReference type="NCBI Taxonomy" id="8319"/>
    <lineage>
        <taxon>Eukaryota</taxon>
        <taxon>Metazoa</taxon>
        <taxon>Chordata</taxon>
        <taxon>Craniata</taxon>
        <taxon>Vertebrata</taxon>
        <taxon>Euteleostomi</taxon>
        <taxon>Amphibia</taxon>
        <taxon>Batrachia</taxon>
        <taxon>Caudata</taxon>
        <taxon>Salamandroidea</taxon>
        <taxon>Salamandridae</taxon>
        <taxon>Pleurodelinae</taxon>
        <taxon>Pleurodeles</taxon>
    </lineage>
</organism>
<protein>
    <submittedName>
        <fullName evidence="4">Uncharacterized protein</fullName>
    </submittedName>
</protein>